<proteinExistence type="predicted"/>
<protein>
    <submittedName>
        <fullName evidence="2">Transcriptional regulator</fullName>
    </submittedName>
</protein>
<dbReference type="PANTHER" id="PTHR37318:SF1">
    <property type="entry name" value="BSL7504 PROTEIN"/>
    <property type="match status" value="1"/>
</dbReference>
<feature type="domain" description="Winged helix DNA-binding" evidence="1">
    <location>
        <begin position="16"/>
        <end position="95"/>
    </location>
</feature>
<dbReference type="SUPFAM" id="SSF46785">
    <property type="entry name" value="Winged helix' DNA-binding domain"/>
    <property type="match status" value="1"/>
</dbReference>
<dbReference type="InterPro" id="IPR036390">
    <property type="entry name" value="WH_DNA-bd_sf"/>
</dbReference>
<dbReference type="RefSeq" id="WP_143410796.1">
    <property type="nucleotide sequence ID" value="NZ_VHSF01000002.1"/>
</dbReference>
<organism evidence="2 3">
    <name type="scientific">Christiangramia sabulilitoris</name>
    <dbReference type="NCBI Taxonomy" id="2583991"/>
    <lineage>
        <taxon>Bacteria</taxon>
        <taxon>Pseudomonadati</taxon>
        <taxon>Bacteroidota</taxon>
        <taxon>Flavobacteriia</taxon>
        <taxon>Flavobacteriales</taxon>
        <taxon>Flavobacteriaceae</taxon>
        <taxon>Christiangramia</taxon>
    </lineage>
</organism>
<dbReference type="PANTHER" id="PTHR37318">
    <property type="entry name" value="BSL7504 PROTEIN"/>
    <property type="match status" value="1"/>
</dbReference>
<name>A0A550I3B8_9FLAO</name>
<comment type="caution">
    <text evidence="2">The sequence shown here is derived from an EMBL/GenBank/DDBJ whole genome shotgun (WGS) entry which is preliminary data.</text>
</comment>
<sequence length="109" mass="12506">MKNIISNINKAFDHRIRLGIMSVLMVNDFVDFKTIRDLMGATDGNIASHTKALEKHNYIKVEKSFINRKPNTKYIVTDTGKKAFIEHLDALEKLLKASNDFDIGLKHKF</sequence>
<evidence type="ECO:0000313" key="2">
    <source>
        <dbReference type="EMBL" id="TRO65480.1"/>
    </source>
</evidence>
<keyword evidence="3" id="KW-1185">Reference proteome</keyword>
<accession>A0A550I3B8</accession>
<reference evidence="2 3" key="1">
    <citation type="submission" date="2019-06" db="EMBL/GenBank/DDBJ databases">
        <title>Gramella sabulilitoris sp. nov., isolated from a marine sand.</title>
        <authorList>
            <person name="Yoon J.-H."/>
        </authorList>
    </citation>
    <scope>NUCLEOTIDE SEQUENCE [LARGE SCALE GENOMIC DNA]</scope>
    <source>
        <strain evidence="2 3">HSMS-1</strain>
    </source>
</reference>
<gene>
    <name evidence="2" type="ORF">FGM01_08760</name>
</gene>
<dbReference type="InterPro" id="IPR036388">
    <property type="entry name" value="WH-like_DNA-bd_sf"/>
</dbReference>
<dbReference type="InterPro" id="IPR027395">
    <property type="entry name" value="WH_DNA-bd_dom"/>
</dbReference>
<dbReference type="EMBL" id="VHSF01000002">
    <property type="protein sequence ID" value="TRO65480.1"/>
    <property type="molecule type" value="Genomic_DNA"/>
</dbReference>
<dbReference type="Proteomes" id="UP000315131">
    <property type="component" value="Unassembled WGS sequence"/>
</dbReference>
<dbReference type="Pfam" id="PF13601">
    <property type="entry name" value="HTH_34"/>
    <property type="match status" value="1"/>
</dbReference>
<evidence type="ECO:0000313" key="3">
    <source>
        <dbReference type="Proteomes" id="UP000315131"/>
    </source>
</evidence>
<dbReference type="Gene3D" id="1.10.10.10">
    <property type="entry name" value="Winged helix-like DNA-binding domain superfamily/Winged helix DNA-binding domain"/>
    <property type="match status" value="1"/>
</dbReference>
<dbReference type="OrthoDB" id="9800369at2"/>
<evidence type="ECO:0000259" key="1">
    <source>
        <dbReference type="Pfam" id="PF13601"/>
    </source>
</evidence>
<dbReference type="AlphaFoldDB" id="A0A550I3B8"/>